<reference evidence="1 2" key="1">
    <citation type="journal article" date="2018" name="Sci. Rep.">
        <title>Characterisation of pathogen-specific regions and novel effector candidates in Fusarium oxysporum f. sp. cepae.</title>
        <authorList>
            <person name="Armitage A.D."/>
            <person name="Taylor A."/>
            <person name="Sobczyk M.K."/>
            <person name="Baxter L."/>
            <person name="Greenfield B.P."/>
            <person name="Bates H.J."/>
            <person name="Wilson F."/>
            <person name="Jackson A.C."/>
            <person name="Ott S."/>
            <person name="Harrison R.J."/>
            <person name="Clarkson J.P."/>
        </authorList>
    </citation>
    <scope>NUCLEOTIDE SEQUENCE [LARGE SCALE GENOMIC DNA]</scope>
    <source>
        <strain evidence="1 2">Fo_A13</strain>
    </source>
</reference>
<sequence>MPTVPIINKPVFEIVSSSKESRTLQRAMALTQLESPFDADKNAVDSDIDDYMGKSAIDDNDDSFD</sequence>
<organism evidence="1 2">
    <name type="scientific">Fusarium oxysporum</name>
    <name type="common">Fusarium vascular wilt</name>
    <dbReference type="NCBI Taxonomy" id="5507"/>
    <lineage>
        <taxon>Eukaryota</taxon>
        <taxon>Fungi</taxon>
        <taxon>Dikarya</taxon>
        <taxon>Ascomycota</taxon>
        <taxon>Pezizomycotina</taxon>
        <taxon>Sordariomycetes</taxon>
        <taxon>Hypocreomycetidae</taxon>
        <taxon>Hypocreales</taxon>
        <taxon>Nectriaceae</taxon>
        <taxon>Fusarium</taxon>
        <taxon>Fusarium oxysporum species complex</taxon>
    </lineage>
</organism>
<evidence type="ECO:0000313" key="1">
    <source>
        <dbReference type="EMBL" id="RKK59774.1"/>
    </source>
</evidence>
<gene>
    <name evidence="1" type="ORF">BFJ69_g17272</name>
</gene>
<dbReference type="Proteomes" id="UP000285084">
    <property type="component" value="Unassembled WGS sequence"/>
</dbReference>
<dbReference type="AlphaFoldDB" id="A0A420M8R6"/>
<evidence type="ECO:0000313" key="2">
    <source>
        <dbReference type="Proteomes" id="UP000285084"/>
    </source>
</evidence>
<name>A0A420M8R6_FUSOX</name>
<comment type="caution">
    <text evidence="1">The sequence shown here is derived from an EMBL/GenBank/DDBJ whole genome shotgun (WGS) entry which is preliminary data.</text>
</comment>
<dbReference type="EMBL" id="MRCX01000728">
    <property type="protein sequence ID" value="RKK59774.1"/>
    <property type="molecule type" value="Genomic_DNA"/>
</dbReference>
<accession>A0A420M8R6</accession>
<protein>
    <submittedName>
        <fullName evidence="1">Uncharacterized protein</fullName>
    </submittedName>
</protein>
<proteinExistence type="predicted"/>